<dbReference type="Pfam" id="PF09349">
    <property type="entry name" value="OHCU_decarbox"/>
    <property type="match status" value="1"/>
</dbReference>
<keyword evidence="1" id="KW-0659">Purine metabolism</keyword>
<evidence type="ECO:0000259" key="2">
    <source>
        <dbReference type="Pfam" id="PF09349"/>
    </source>
</evidence>
<dbReference type="Gene3D" id="1.10.3330.10">
    <property type="entry name" value="Oxo-4-hydroxy-4-carboxy-5-ureidoimidazoline decarboxylase"/>
    <property type="match status" value="1"/>
</dbReference>
<organism evidence="3 4">
    <name type="scientific">Pleurotus ostreatus (strain PC15)</name>
    <name type="common">Oyster mushroom</name>
    <dbReference type="NCBI Taxonomy" id="1137138"/>
    <lineage>
        <taxon>Eukaryota</taxon>
        <taxon>Fungi</taxon>
        <taxon>Dikarya</taxon>
        <taxon>Basidiomycota</taxon>
        <taxon>Agaricomycotina</taxon>
        <taxon>Agaricomycetes</taxon>
        <taxon>Agaricomycetidae</taxon>
        <taxon>Agaricales</taxon>
        <taxon>Pleurotineae</taxon>
        <taxon>Pleurotaceae</taxon>
        <taxon>Pleurotus</taxon>
    </lineage>
</organism>
<evidence type="ECO:0000313" key="3">
    <source>
        <dbReference type="EMBL" id="KDQ27012.1"/>
    </source>
</evidence>
<dbReference type="PANTHER" id="PTHR37987">
    <property type="entry name" value="CHROMOSOME 9, WHOLE GENOME SHOTGUN SEQUENCE"/>
    <property type="match status" value="1"/>
</dbReference>
<dbReference type="HOGENOM" id="CLU_092522_0_0_1"/>
<dbReference type="SUPFAM" id="SSF158694">
    <property type="entry name" value="UraD-Like"/>
    <property type="match status" value="1"/>
</dbReference>
<protein>
    <recommendedName>
        <fullName evidence="2">Oxo-4-hydroxy-4-carboxy-5-ureidoimidazoline decarboxylase domain-containing protein</fullName>
    </recommendedName>
</protein>
<dbReference type="STRING" id="1137138.A0A067NSC8"/>
<dbReference type="InParanoid" id="A0A067NSC8"/>
<dbReference type="GO" id="GO:0006144">
    <property type="term" value="P:purine nucleobase metabolic process"/>
    <property type="evidence" value="ECO:0007669"/>
    <property type="project" value="UniProtKB-KW"/>
</dbReference>
<dbReference type="PANTHER" id="PTHR37987:SF1">
    <property type="entry name" value="OXO-4-HYDROXY-4-CARBOXY-5-UREIDOIMIDAZOLINE DECARBOXYLASE DOMAIN-CONTAINING PROTEIN"/>
    <property type="match status" value="1"/>
</dbReference>
<gene>
    <name evidence="3" type="ORF">PLEOSDRAFT_30419</name>
</gene>
<evidence type="ECO:0000256" key="1">
    <source>
        <dbReference type="ARBA" id="ARBA00022631"/>
    </source>
</evidence>
<dbReference type="EMBL" id="KL198009">
    <property type="protein sequence ID" value="KDQ27012.1"/>
    <property type="molecule type" value="Genomic_DNA"/>
</dbReference>
<proteinExistence type="predicted"/>
<evidence type="ECO:0000313" key="4">
    <source>
        <dbReference type="Proteomes" id="UP000027073"/>
    </source>
</evidence>
<sequence>MTALPLLSTINEDDGSSSSPIAVTLSLLLEPSSVLLDRVVPEIRKLLPYRAPFASYAELIDVTFQVIPALDVKEKAEFIAGHPRIGETRNLSNLSAKEQGATQTINSTPPEVLARLGHLNACYEKKYPGLRYITFVNGRSRAAIVEEMEDKLGFEHSLSPTYPSIESLDPVEVEGGDWLSELERAIVDVGKIAKSRLAGLGVE</sequence>
<dbReference type="InterPro" id="IPR018020">
    <property type="entry name" value="OHCU_decarboxylase"/>
</dbReference>
<accession>A0A067NSC8</accession>
<dbReference type="Proteomes" id="UP000027073">
    <property type="component" value="Unassembled WGS sequence"/>
</dbReference>
<dbReference type="OrthoDB" id="5398391at2759"/>
<dbReference type="VEuPathDB" id="FungiDB:PLEOSDRAFT_30419"/>
<dbReference type="AlphaFoldDB" id="A0A067NSC8"/>
<dbReference type="InterPro" id="IPR036778">
    <property type="entry name" value="OHCU_decarboxylase_sf"/>
</dbReference>
<name>A0A067NSC8_PLEO1</name>
<reference evidence="4" key="1">
    <citation type="journal article" date="2014" name="Proc. Natl. Acad. Sci. U.S.A.">
        <title>Extensive sampling of basidiomycete genomes demonstrates inadequacy of the white-rot/brown-rot paradigm for wood decay fungi.</title>
        <authorList>
            <person name="Riley R."/>
            <person name="Salamov A.A."/>
            <person name="Brown D.W."/>
            <person name="Nagy L.G."/>
            <person name="Floudas D."/>
            <person name="Held B.W."/>
            <person name="Levasseur A."/>
            <person name="Lombard V."/>
            <person name="Morin E."/>
            <person name="Otillar R."/>
            <person name="Lindquist E.A."/>
            <person name="Sun H."/>
            <person name="LaButti K.M."/>
            <person name="Schmutz J."/>
            <person name="Jabbour D."/>
            <person name="Luo H."/>
            <person name="Baker S.E."/>
            <person name="Pisabarro A.G."/>
            <person name="Walton J.D."/>
            <person name="Blanchette R.A."/>
            <person name="Henrissat B."/>
            <person name="Martin F."/>
            <person name="Cullen D."/>
            <person name="Hibbett D.S."/>
            <person name="Grigoriev I.V."/>
        </authorList>
    </citation>
    <scope>NUCLEOTIDE SEQUENCE [LARGE SCALE GENOMIC DNA]</scope>
    <source>
        <strain evidence="4">PC15</strain>
    </source>
</reference>
<feature type="domain" description="Oxo-4-hydroxy-4-carboxy-5-ureidoimidazoline decarboxylase" evidence="2">
    <location>
        <begin position="25"/>
        <end position="153"/>
    </location>
</feature>